<dbReference type="InterPro" id="IPR020843">
    <property type="entry name" value="ER"/>
</dbReference>
<dbReference type="Gene3D" id="3.40.50.720">
    <property type="entry name" value="NAD(P)-binding Rossmann-like Domain"/>
    <property type="match status" value="1"/>
</dbReference>
<evidence type="ECO:0000313" key="3">
    <source>
        <dbReference type="EMBL" id="MFC6289996.1"/>
    </source>
</evidence>
<dbReference type="Proteomes" id="UP001596258">
    <property type="component" value="Unassembled WGS sequence"/>
</dbReference>
<dbReference type="PANTHER" id="PTHR44154:SF1">
    <property type="entry name" value="QUINONE OXIDOREDUCTASE"/>
    <property type="match status" value="1"/>
</dbReference>
<feature type="domain" description="Enoyl reductase (ER)" evidence="2">
    <location>
        <begin position="12"/>
        <end position="322"/>
    </location>
</feature>
<dbReference type="Pfam" id="PF08240">
    <property type="entry name" value="ADH_N"/>
    <property type="match status" value="1"/>
</dbReference>
<dbReference type="InterPro" id="IPR051603">
    <property type="entry name" value="Zinc-ADH_QOR/CCCR"/>
</dbReference>
<reference evidence="4" key="1">
    <citation type="journal article" date="2019" name="Int. J. Syst. Evol. Microbiol.">
        <title>The Global Catalogue of Microorganisms (GCM) 10K type strain sequencing project: providing services to taxonomists for standard genome sequencing and annotation.</title>
        <authorList>
            <consortium name="The Broad Institute Genomics Platform"/>
            <consortium name="The Broad Institute Genome Sequencing Center for Infectious Disease"/>
            <person name="Wu L."/>
            <person name="Ma J."/>
        </authorList>
    </citation>
    <scope>NUCLEOTIDE SEQUENCE [LARGE SCALE GENOMIC DNA]</scope>
    <source>
        <strain evidence="4">CCM 8893</strain>
    </source>
</reference>
<dbReference type="SMART" id="SM00829">
    <property type="entry name" value="PKS_ER"/>
    <property type="match status" value="1"/>
</dbReference>
<dbReference type="InterPro" id="IPR013154">
    <property type="entry name" value="ADH-like_N"/>
</dbReference>
<dbReference type="PANTHER" id="PTHR44154">
    <property type="entry name" value="QUINONE OXIDOREDUCTASE"/>
    <property type="match status" value="1"/>
</dbReference>
<organism evidence="3 4">
    <name type="scientific">Levilactobacillus angrenensis</name>
    <dbReference type="NCBI Taxonomy" id="2486020"/>
    <lineage>
        <taxon>Bacteria</taxon>
        <taxon>Bacillati</taxon>
        <taxon>Bacillota</taxon>
        <taxon>Bacilli</taxon>
        <taxon>Lactobacillales</taxon>
        <taxon>Lactobacillaceae</taxon>
        <taxon>Levilactobacillus</taxon>
    </lineage>
</organism>
<keyword evidence="4" id="KW-1185">Reference proteome</keyword>
<dbReference type="RefSeq" id="WP_164505675.1">
    <property type="nucleotide sequence ID" value="NZ_JBHSSO010000058.1"/>
</dbReference>
<keyword evidence="1" id="KW-0521">NADP</keyword>
<dbReference type="InterPro" id="IPR036291">
    <property type="entry name" value="NAD(P)-bd_dom_sf"/>
</dbReference>
<protein>
    <submittedName>
        <fullName evidence="3">Zinc-binding dehydrogenase</fullName>
    </submittedName>
</protein>
<dbReference type="SUPFAM" id="SSF50129">
    <property type="entry name" value="GroES-like"/>
    <property type="match status" value="1"/>
</dbReference>
<accession>A0ABW1UAX8</accession>
<dbReference type="EMBL" id="JBHSSO010000058">
    <property type="protein sequence ID" value="MFC6289996.1"/>
    <property type="molecule type" value="Genomic_DNA"/>
</dbReference>
<gene>
    <name evidence="3" type="ORF">ACFP1M_07390</name>
</gene>
<dbReference type="Gene3D" id="3.90.180.10">
    <property type="entry name" value="Medium-chain alcohol dehydrogenases, catalytic domain"/>
    <property type="match status" value="1"/>
</dbReference>
<proteinExistence type="predicted"/>
<dbReference type="SUPFAM" id="SSF51735">
    <property type="entry name" value="NAD(P)-binding Rossmann-fold domains"/>
    <property type="match status" value="1"/>
</dbReference>
<comment type="caution">
    <text evidence="3">The sequence shown here is derived from an EMBL/GenBank/DDBJ whole genome shotgun (WGS) entry which is preliminary data.</text>
</comment>
<evidence type="ECO:0000259" key="2">
    <source>
        <dbReference type="SMART" id="SM00829"/>
    </source>
</evidence>
<name>A0ABW1UAX8_9LACO</name>
<evidence type="ECO:0000256" key="1">
    <source>
        <dbReference type="ARBA" id="ARBA00022857"/>
    </source>
</evidence>
<dbReference type="InterPro" id="IPR011032">
    <property type="entry name" value="GroES-like_sf"/>
</dbReference>
<evidence type="ECO:0000313" key="4">
    <source>
        <dbReference type="Proteomes" id="UP001596258"/>
    </source>
</evidence>
<sequence length="325" mass="33749">MKAWTITGPAPHTLADLKLTDVAEPTPGDTEVKVYVRAVGLNPADYKVIESSDTPAPRVVGMDCAGEIVAVGSGVTNWSVGDRVMYHGDLRRAGSLAEFTVTTALSLAPIPSNVSFEQAAASLCGTLTAYQALYRKANLSEVPTVLIHAGGGAVGLAALQFAHDLHLPTIATTSARKRPLVERVGADTIIDYHQEDVTAAVLAATDGLGVGLSINTIGGEELAADVARMAYNGQIIAIGDGMPAHLDLDSKALGLTRSALGGVYGSNNPTEIADLGFMAGVVGQKLATGEFDPVIDRILPFDDAAEGLRILQRGENLGKLVVNVD</sequence>
<dbReference type="Pfam" id="PF13602">
    <property type="entry name" value="ADH_zinc_N_2"/>
    <property type="match status" value="1"/>
</dbReference>